<dbReference type="CDD" id="cd08422">
    <property type="entry name" value="PBP2_CrgA_like"/>
    <property type="match status" value="1"/>
</dbReference>
<evidence type="ECO:0000259" key="5">
    <source>
        <dbReference type="PROSITE" id="PS50931"/>
    </source>
</evidence>
<evidence type="ECO:0000256" key="1">
    <source>
        <dbReference type="ARBA" id="ARBA00009437"/>
    </source>
</evidence>
<dbReference type="Pfam" id="PF00126">
    <property type="entry name" value="HTH_1"/>
    <property type="match status" value="1"/>
</dbReference>
<evidence type="ECO:0000313" key="7">
    <source>
        <dbReference type="Proteomes" id="UP000030302"/>
    </source>
</evidence>
<evidence type="ECO:0000313" key="6">
    <source>
        <dbReference type="EMBL" id="AIY40449.1"/>
    </source>
</evidence>
<dbReference type="FunFam" id="1.10.10.10:FF:000001">
    <property type="entry name" value="LysR family transcriptional regulator"/>
    <property type="match status" value="1"/>
</dbReference>
<dbReference type="Pfam" id="PF03466">
    <property type="entry name" value="LysR_substrate"/>
    <property type="match status" value="1"/>
</dbReference>
<keyword evidence="3" id="KW-0238">DNA-binding</keyword>
<keyword evidence="2" id="KW-0805">Transcription regulation</keyword>
<evidence type="ECO:0000256" key="3">
    <source>
        <dbReference type="ARBA" id="ARBA00023125"/>
    </source>
</evidence>
<dbReference type="Proteomes" id="UP000030302">
    <property type="component" value="Chromosome"/>
</dbReference>
<dbReference type="AlphaFoldDB" id="A0A0A1F9V0"/>
<evidence type="ECO:0000256" key="4">
    <source>
        <dbReference type="ARBA" id="ARBA00023163"/>
    </source>
</evidence>
<protein>
    <submittedName>
        <fullName evidence="6">LysR-family transcriptional regulator</fullName>
    </submittedName>
</protein>
<dbReference type="InterPro" id="IPR058163">
    <property type="entry name" value="LysR-type_TF_proteobact-type"/>
</dbReference>
<dbReference type="InterPro" id="IPR036388">
    <property type="entry name" value="WH-like_DNA-bd_sf"/>
</dbReference>
<reference evidence="7" key="1">
    <citation type="journal article" date="2014" name="Soil Biol. Biochem.">
        <title>Structure and function of bacterial communities in ageing soils: Insights from the Mendocino ecological staircase.</title>
        <authorList>
            <person name="Uroz S."/>
            <person name="Tech J.J."/>
            <person name="Sawaya N.A."/>
            <person name="Frey-Klett P."/>
            <person name="Leveau J.H.J."/>
        </authorList>
    </citation>
    <scope>NUCLEOTIDE SEQUENCE [LARGE SCALE GENOMIC DNA]</scope>
    <source>
        <strain evidence="7">Cal35</strain>
    </source>
</reference>
<organism evidence="6 7">
    <name type="scientific">Collimonas arenae</name>
    <dbReference type="NCBI Taxonomy" id="279058"/>
    <lineage>
        <taxon>Bacteria</taxon>
        <taxon>Pseudomonadati</taxon>
        <taxon>Pseudomonadota</taxon>
        <taxon>Betaproteobacteria</taxon>
        <taxon>Burkholderiales</taxon>
        <taxon>Oxalobacteraceae</taxon>
        <taxon>Collimonas</taxon>
    </lineage>
</organism>
<dbReference type="InterPro" id="IPR036390">
    <property type="entry name" value="WH_DNA-bd_sf"/>
</dbReference>
<dbReference type="GO" id="GO:0043565">
    <property type="term" value="F:sequence-specific DNA binding"/>
    <property type="evidence" value="ECO:0007669"/>
    <property type="project" value="TreeGrafter"/>
</dbReference>
<dbReference type="STRING" id="279058.LT85_1291"/>
<keyword evidence="7" id="KW-1185">Reference proteome</keyword>
<feature type="domain" description="HTH lysR-type" evidence="5">
    <location>
        <begin position="17"/>
        <end position="74"/>
    </location>
</feature>
<dbReference type="InterPro" id="IPR000847">
    <property type="entry name" value="LysR_HTH_N"/>
</dbReference>
<dbReference type="KEGG" id="care:LT85_1291"/>
<dbReference type="HOGENOM" id="CLU_039613_16_2_4"/>
<dbReference type="PANTHER" id="PTHR30537:SF35">
    <property type="entry name" value="TRANSCRIPTIONAL REGULATORY PROTEIN"/>
    <property type="match status" value="1"/>
</dbReference>
<gene>
    <name evidence="6" type="ORF">LT85_1291</name>
</gene>
<evidence type="ECO:0000256" key="2">
    <source>
        <dbReference type="ARBA" id="ARBA00023015"/>
    </source>
</evidence>
<comment type="similarity">
    <text evidence="1">Belongs to the LysR transcriptional regulatory family.</text>
</comment>
<proteinExistence type="inferred from homology"/>
<dbReference type="FunFam" id="3.40.190.290:FF:000001">
    <property type="entry name" value="Transcriptional regulator, LysR family"/>
    <property type="match status" value="1"/>
</dbReference>
<dbReference type="SUPFAM" id="SSF53850">
    <property type="entry name" value="Periplasmic binding protein-like II"/>
    <property type="match status" value="1"/>
</dbReference>
<dbReference type="GO" id="GO:0006351">
    <property type="term" value="P:DNA-templated transcription"/>
    <property type="evidence" value="ECO:0007669"/>
    <property type="project" value="TreeGrafter"/>
</dbReference>
<dbReference type="Gene3D" id="1.10.10.10">
    <property type="entry name" value="Winged helix-like DNA-binding domain superfamily/Winged helix DNA-binding domain"/>
    <property type="match status" value="1"/>
</dbReference>
<dbReference type="SUPFAM" id="SSF46785">
    <property type="entry name" value="Winged helix' DNA-binding domain"/>
    <property type="match status" value="1"/>
</dbReference>
<dbReference type="EMBL" id="CP009962">
    <property type="protein sequence ID" value="AIY40449.1"/>
    <property type="molecule type" value="Genomic_DNA"/>
</dbReference>
<dbReference type="InterPro" id="IPR005119">
    <property type="entry name" value="LysR_subst-bd"/>
</dbReference>
<dbReference type="GO" id="GO:0003700">
    <property type="term" value="F:DNA-binding transcription factor activity"/>
    <property type="evidence" value="ECO:0007669"/>
    <property type="project" value="InterPro"/>
</dbReference>
<name>A0A0A1F9V0_9BURK</name>
<dbReference type="PROSITE" id="PS50931">
    <property type="entry name" value="HTH_LYSR"/>
    <property type="match status" value="1"/>
</dbReference>
<accession>A0A0A1F9V0</accession>
<dbReference type="PANTHER" id="PTHR30537">
    <property type="entry name" value="HTH-TYPE TRANSCRIPTIONAL REGULATOR"/>
    <property type="match status" value="1"/>
</dbReference>
<dbReference type="Gene3D" id="3.40.190.290">
    <property type="match status" value="1"/>
</dbReference>
<sequence>MQKSIESSIKCIGEAMDRLIAMQVFVEVADQGSLTAAADKLDMSRAMVSRYLAELEEWIGARLLHRTTRKLSLTSAGSDTLPRCRQMLEMAGDIQSSAAAPENAPHGTLRLTCSMSLGQTCLAPLLTKFLKRYPGTAVDMLMVDRTVNLVEERIDLAIRITNALDPNLIARKLAVCRSVVVAAPVYLEEHGTPKTAEDLALHNCLTYSYFGKSLWEFEKDGAPVAVPVGGNMSANESSVLLEAAVCGAGIALQPVHAASGLLHSGKLRALLSEYRPREMCIYGVYASRRQMPAILRAMLDFLVEEFSTSPDWETPVK</sequence>
<keyword evidence="4" id="KW-0804">Transcription</keyword>